<gene>
    <name evidence="5" type="ORF">FRX94_05750</name>
</gene>
<evidence type="ECO:0000313" key="5">
    <source>
        <dbReference type="EMBL" id="TWT25631.1"/>
    </source>
</evidence>
<dbReference type="PANTHER" id="PTHR33154:SF12">
    <property type="entry name" value="TRANSCRIPTIONAL REGULATORY PROTEIN"/>
    <property type="match status" value="1"/>
</dbReference>
<evidence type="ECO:0000256" key="1">
    <source>
        <dbReference type="ARBA" id="ARBA00023015"/>
    </source>
</evidence>
<dbReference type="PRINTS" id="PR00778">
    <property type="entry name" value="HTHARSR"/>
</dbReference>
<dbReference type="InterPro" id="IPR036388">
    <property type="entry name" value="WH-like_DNA-bd_sf"/>
</dbReference>
<dbReference type="InterPro" id="IPR051081">
    <property type="entry name" value="HTH_MetalResp_TranReg"/>
</dbReference>
<dbReference type="OrthoDB" id="4471357at2"/>
<keyword evidence="6" id="KW-1185">Reference proteome</keyword>
<dbReference type="Pfam" id="PF12840">
    <property type="entry name" value="HTH_20"/>
    <property type="match status" value="1"/>
</dbReference>
<dbReference type="EMBL" id="VOHM01000010">
    <property type="protein sequence ID" value="TWT25631.1"/>
    <property type="molecule type" value="Genomic_DNA"/>
</dbReference>
<dbReference type="CDD" id="cd00090">
    <property type="entry name" value="HTH_ARSR"/>
    <property type="match status" value="1"/>
</dbReference>
<keyword evidence="2" id="KW-0238">DNA-binding</keyword>
<organism evidence="5 6">
    <name type="scientific">Corynebacterium canis</name>
    <dbReference type="NCBI Taxonomy" id="679663"/>
    <lineage>
        <taxon>Bacteria</taxon>
        <taxon>Bacillati</taxon>
        <taxon>Actinomycetota</taxon>
        <taxon>Actinomycetes</taxon>
        <taxon>Mycobacteriales</taxon>
        <taxon>Corynebacteriaceae</taxon>
        <taxon>Corynebacterium</taxon>
    </lineage>
</organism>
<dbReference type="Gene3D" id="1.10.10.10">
    <property type="entry name" value="Winged helix-like DNA-binding domain superfamily/Winged helix DNA-binding domain"/>
    <property type="match status" value="1"/>
</dbReference>
<dbReference type="AlphaFoldDB" id="A0A5C5UG49"/>
<dbReference type="Proteomes" id="UP000320791">
    <property type="component" value="Unassembled WGS sequence"/>
</dbReference>
<sequence>MGKEQLHHPAPNDIQLDRVLGALADPVRRDILRQIAAEGPLFCGDLNFEIAKSTMSYHFKVLRESGLMHTEALGTKRRVTRRDNTIAALFPGLLDAVGLPSGQGVWEE</sequence>
<keyword evidence="3" id="KW-0804">Transcription</keyword>
<name>A0A5C5UG49_9CORY</name>
<feature type="domain" description="HTH arsR-type" evidence="4">
    <location>
        <begin position="18"/>
        <end position="95"/>
    </location>
</feature>
<proteinExistence type="predicted"/>
<dbReference type="GO" id="GO:0003677">
    <property type="term" value="F:DNA binding"/>
    <property type="evidence" value="ECO:0007669"/>
    <property type="project" value="UniProtKB-KW"/>
</dbReference>
<evidence type="ECO:0000256" key="2">
    <source>
        <dbReference type="ARBA" id="ARBA00023125"/>
    </source>
</evidence>
<dbReference type="InterPro" id="IPR001845">
    <property type="entry name" value="HTH_ArsR_DNA-bd_dom"/>
</dbReference>
<dbReference type="SUPFAM" id="SSF46785">
    <property type="entry name" value="Winged helix' DNA-binding domain"/>
    <property type="match status" value="1"/>
</dbReference>
<evidence type="ECO:0000313" key="6">
    <source>
        <dbReference type="Proteomes" id="UP000320791"/>
    </source>
</evidence>
<dbReference type="SMART" id="SM00418">
    <property type="entry name" value="HTH_ARSR"/>
    <property type="match status" value="1"/>
</dbReference>
<reference evidence="5 6" key="1">
    <citation type="submission" date="2019-08" db="EMBL/GenBank/DDBJ databases">
        <authorList>
            <person name="Lei W."/>
        </authorList>
    </citation>
    <scope>NUCLEOTIDE SEQUENCE [LARGE SCALE GENOMIC DNA]</scope>
    <source>
        <strain evidence="5 6">CCUG 58627</strain>
    </source>
</reference>
<keyword evidence="1" id="KW-0805">Transcription regulation</keyword>
<comment type="caution">
    <text evidence="5">The sequence shown here is derived from an EMBL/GenBank/DDBJ whole genome shotgun (WGS) entry which is preliminary data.</text>
</comment>
<evidence type="ECO:0000256" key="3">
    <source>
        <dbReference type="ARBA" id="ARBA00023163"/>
    </source>
</evidence>
<dbReference type="InterPro" id="IPR011991">
    <property type="entry name" value="ArsR-like_HTH"/>
</dbReference>
<evidence type="ECO:0000259" key="4">
    <source>
        <dbReference type="SMART" id="SM00418"/>
    </source>
</evidence>
<dbReference type="PANTHER" id="PTHR33154">
    <property type="entry name" value="TRANSCRIPTIONAL REGULATOR, ARSR FAMILY"/>
    <property type="match status" value="1"/>
</dbReference>
<protein>
    <submittedName>
        <fullName evidence="5">Helix-turn-helix transcriptional regulator</fullName>
    </submittedName>
</protein>
<dbReference type="RefSeq" id="WP_146324179.1">
    <property type="nucleotide sequence ID" value="NZ_BAABLR010000073.1"/>
</dbReference>
<accession>A0A5C5UG49</accession>
<dbReference type="GO" id="GO:0003700">
    <property type="term" value="F:DNA-binding transcription factor activity"/>
    <property type="evidence" value="ECO:0007669"/>
    <property type="project" value="InterPro"/>
</dbReference>
<dbReference type="InterPro" id="IPR036390">
    <property type="entry name" value="WH_DNA-bd_sf"/>
</dbReference>